<reference evidence="12" key="1">
    <citation type="submission" date="2021-11" db="EMBL/GenBank/DDBJ databases">
        <authorList>
            <consortium name="Genoscope - CEA"/>
            <person name="William W."/>
        </authorList>
    </citation>
    <scope>NUCLEOTIDE SEQUENCE</scope>
</reference>
<dbReference type="EMBL" id="CAKKNE010000003">
    <property type="protein sequence ID" value="CAH0370406.1"/>
    <property type="molecule type" value="Genomic_DNA"/>
</dbReference>
<dbReference type="OrthoDB" id="5512589at2759"/>
<evidence type="ECO:0000256" key="5">
    <source>
        <dbReference type="ARBA" id="ARBA00022692"/>
    </source>
</evidence>
<evidence type="ECO:0000313" key="12">
    <source>
        <dbReference type="EMBL" id="CAH0370406.1"/>
    </source>
</evidence>
<keyword evidence="9" id="KW-0472">Membrane</keyword>
<evidence type="ECO:0000256" key="4">
    <source>
        <dbReference type="ARBA" id="ARBA00022679"/>
    </source>
</evidence>
<dbReference type="Proteomes" id="UP000789595">
    <property type="component" value="Unassembled WGS sequence"/>
</dbReference>
<organism evidence="12 13">
    <name type="scientific">Pelagomonas calceolata</name>
    <dbReference type="NCBI Taxonomy" id="35677"/>
    <lineage>
        <taxon>Eukaryota</taxon>
        <taxon>Sar</taxon>
        <taxon>Stramenopiles</taxon>
        <taxon>Ochrophyta</taxon>
        <taxon>Pelagophyceae</taxon>
        <taxon>Pelagomonadales</taxon>
        <taxon>Pelagomonadaceae</taxon>
        <taxon>Pelagomonas</taxon>
    </lineage>
</organism>
<dbReference type="PANTHER" id="PTHR11214">
    <property type="entry name" value="BETA-1,3-N-ACETYLGLUCOSAMINYLTRANSFERASE"/>
    <property type="match status" value="1"/>
</dbReference>
<dbReference type="InterPro" id="IPR002659">
    <property type="entry name" value="Glyco_trans_31"/>
</dbReference>
<comment type="caution">
    <text evidence="12">The sequence shown here is derived from an EMBL/GenBank/DDBJ whole genome shotgun (WGS) entry which is preliminary data.</text>
</comment>
<dbReference type="GO" id="GO:0000139">
    <property type="term" value="C:Golgi membrane"/>
    <property type="evidence" value="ECO:0007669"/>
    <property type="project" value="UniProtKB-SubCell"/>
</dbReference>
<evidence type="ECO:0000256" key="1">
    <source>
        <dbReference type="ARBA" id="ARBA00004323"/>
    </source>
</evidence>
<evidence type="ECO:0000256" key="9">
    <source>
        <dbReference type="ARBA" id="ARBA00023136"/>
    </source>
</evidence>
<name>A0A8J2X1I4_9STRA</name>
<evidence type="ECO:0000256" key="7">
    <source>
        <dbReference type="ARBA" id="ARBA00022989"/>
    </source>
</evidence>
<keyword evidence="7" id="KW-1133">Transmembrane helix</keyword>
<dbReference type="EC" id="2.4.1.-" evidence="10"/>
<sequence length="480" mass="51930">MRALQCSLALVLCSLTALVAAQEVYRFDFSLDDQPLSGEFTSDQDLWQLAADFVAGRGWRLEEESRACRDASTELERDNCAVALLVELWSQALPQSPEGCPTAGYGSRVRLFVAVPSAAHYTSRRQAIRATWCARAKQALVTSGGQDSAIVAFFVGSSEHDTAIRAENATHGDLVMVPVKDAATNVTAKLLYSLHYFSERDFTHYIRVEDDVYLFADRLMANLRAVDASRHGGRWALARYATNESLLPGMSYPRGFAVLLPHRVAHGLALLDETMGLSVASRATGQYGIAATGAKGGWVRNRFWCDDQHLGLLLHPTQTHLEDEPRFHDLPGRGPHAQRVSHASMAVNAVQTDAEFRALHAGAALGGNAYIAEEAWTREGEEIVVRADLDGTANVLRIADPARAGAAACDASARRAADAARDAYPHVQQLDTALRAALLAVCDAAAAGETDWTLGYRPAYRGTEPPSAFVALPVVAFRSG</sequence>
<keyword evidence="8 10" id="KW-0333">Golgi apparatus</keyword>
<evidence type="ECO:0000256" key="11">
    <source>
        <dbReference type="SAM" id="SignalP"/>
    </source>
</evidence>
<feature type="signal peptide" evidence="11">
    <location>
        <begin position="1"/>
        <end position="21"/>
    </location>
</feature>
<dbReference type="Gene3D" id="3.90.550.50">
    <property type="match status" value="1"/>
</dbReference>
<keyword evidence="5" id="KW-0812">Transmembrane</keyword>
<dbReference type="GO" id="GO:0016758">
    <property type="term" value="F:hexosyltransferase activity"/>
    <property type="evidence" value="ECO:0007669"/>
    <property type="project" value="InterPro"/>
</dbReference>
<keyword evidence="13" id="KW-1185">Reference proteome</keyword>
<feature type="chain" id="PRO_5035200730" description="Hexosyltransferase" evidence="11">
    <location>
        <begin position="22"/>
        <end position="480"/>
    </location>
</feature>
<evidence type="ECO:0000256" key="8">
    <source>
        <dbReference type="ARBA" id="ARBA00023034"/>
    </source>
</evidence>
<protein>
    <recommendedName>
        <fullName evidence="10">Hexosyltransferase</fullName>
        <ecNumber evidence="10">2.4.1.-</ecNumber>
    </recommendedName>
</protein>
<proteinExistence type="inferred from homology"/>
<comment type="similarity">
    <text evidence="2 10">Belongs to the glycosyltransferase 31 family.</text>
</comment>
<accession>A0A8J2X1I4</accession>
<comment type="subcellular location">
    <subcellularLocation>
        <location evidence="1 10">Golgi apparatus membrane</location>
        <topology evidence="1 10">Single-pass type II membrane protein</topology>
    </subcellularLocation>
</comment>
<dbReference type="AlphaFoldDB" id="A0A8J2X1I4"/>
<evidence type="ECO:0000256" key="2">
    <source>
        <dbReference type="ARBA" id="ARBA00008661"/>
    </source>
</evidence>
<dbReference type="PANTHER" id="PTHR11214:SF378">
    <property type="entry name" value="BETA-1,3-GALACTOSYLTRANSFERASE 4"/>
    <property type="match status" value="1"/>
</dbReference>
<keyword evidence="3 10" id="KW-0328">Glycosyltransferase</keyword>
<keyword evidence="4" id="KW-0808">Transferase</keyword>
<evidence type="ECO:0000313" key="13">
    <source>
        <dbReference type="Proteomes" id="UP000789595"/>
    </source>
</evidence>
<evidence type="ECO:0000256" key="10">
    <source>
        <dbReference type="RuleBase" id="RU363063"/>
    </source>
</evidence>
<gene>
    <name evidence="12" type="ORF">PECAL_3P02900</name>
</gene>
<dbReference type="Pfam" id="PF01762">
    <property type="entry name" value="Galactosyl_T"/>
    <property type="match status" value="1"/>
</dbReference>
<keyword evidence="6" id="KW-0735">Signal-anchor</keyword>
<evidence type="ECO:0000256" key="6">
    <source>
        <dbReference type="ARBA" id="ARBA00022968"/>
    </source>
</evidence>
<dbReference type="GO" id="GO:0006493">
    <property type="term" value="P:protein O-linked glycosylation"/>
    <property type="evidence" value="ECO:0007669"/>
    <property type="project" value="TreeGrafter"/>
</dbReference>
<keyword evidence="11" id="KW-0732">Signal</keyword>
<evidence type="ECO:0000256" key="3">
    <source>
        <dbReference type="ARBA" id="ARBA00022676"/>
    </source>
</evidence>